<gene>
    <name evidence="1" type="ORF">DKX38_003973</name>
</gene>
<dbReference type="PANTHER" id="PTHR36713:SF1">
    <property type="entry name" value="OS09G0344700 PROTEIN"/>
    <property type="match status" value="1"/>
</dbReference>
<name>A0A5N5N9L7_9ROSI</name>
<dbReference type="Proteomes" id="UP000326939">
    <property type="component" value="Chromosome 3"/>
</dbReference>
<accession>A0A5N5N9L7</accession>
<evidence type="ECO:0000313" key="2">
    <source>
        <dbReference type="Proteomes" id="UP000326939"/>
    </source>
</evidence>
<organism evidence="1 2">
    <name type="scientific">Salix brachista</name>
    <dbReference type="NCBI Taxonomy" id="2182728"/>
    <lineage>
        <taxon>Eukaryota</taxon>
        <taxon>Viridiplantae</taxon>
        <taxon>Streptophyta</taxon>
        <taxon>Embryophyta</taxon>
        <taxon>Tracheophyta</taxon>
        <taxon>Spermatophyta</taxon>
        <taxon>Magnoliopsida</taxon>
        <taxon>eudicotyledons</taxon>
        <taxon>Gunneridae</taxon>
        <taxon>Pentapetalae</taxon>
        <taxon>rosids</taxon>
        <taxon>fabids</taxon>
        <taxon>Malpighiales</taxon>
        <taxon>Salicaceae</taxon>
        <taxon>Saliceae</taxon>
        <taxon>Salix</taxon>
    </lineage>
</organism>
<reference evidence="2" key="1">
    <citation type="journal article" date="2019" name="Gigascience">
        <title>De novo genome assembly of the endangered Acer yangbiense, a plant species with extremely small populations endemic to Yunnan Province, China.</title>
        <authorList>
            <person name="Yang J."/>
            <person name="Wariss H.M."/>
            <person name="Tao L."/>
            <person name="Zhang R."/>
            <person name="Yun Q."/>
            <person name="Hollingsworth P."/>
            <person name="Dao Z."/>
            <person name="Luo G."/>
            <person name="Guo H."/>
            <person name="Ma Y."/>
            <person name="Sun W."/>
        </authorList>
    </citation>
    <scope>NUCLEOTIDE SEQUENCE [LARGE SCALE GENOMIC DNA]</scope>
    <source>
        <strain evidence="2">cv. br00</strain>
    </source>
</reference>
<dbReference type="PANTHER" id="PTHR36713">
    <property type="entry name" value="OS09G0344700 PROTEIN"/>
    <property type="match status" value="1"/>
</dbReference>
<keyword evidence="2" id="KW-1185">Reference proteome</keyword>
<comment type="caution">
    <text evidence="1">The sequence shown here is derived from an EMBL/GenBank/DDBJ whole genome shotgun (WGS) entry which is preliminary data.</text>
</comment>
<evidence type="ECO:0000313" key="1">
    <source>
        <dbReference type="EMBL" id="KAB5563919.1"/>
    </source>
</evidence>
<sequence length="288" mass="31243">MEATKEGTGLLDQIVPPRLEDAGLEDCALPPDLIKEAFLKAASAVKSRATFILSDEDESADYVQDPWLEKAKFASDKLVGVPPVPGAPDALGGIEMGKETPGSCVAEKGGGVVEAGGDKVVVVGGDVEEIENERGDCLGVGLKKKEESDPDVMPRVVKCLTASARGSFKDLTPIRHKGMKGLLFYQWQRSDQELEMKVGVIFIRDFDANTGFLGNHIGDLMCFWMCKYFKLFIEASPKSRDDKCTGPNRNVESDIGKTYLVLLSLECKIHTNGVIGFLLGISSRSQKL</sequence>
<dbReference type="AlphaFoldDB" id="A0A5N5N9L7"/>
<proteinExistence type="predicted"/>
<dbReference type="EMBL" id="VDCV01000003">
    <property type="protein sequence ID" value="KAB5563919.1"/>
    <property type="molecule type" value="Genomic_DNA"/>
</dbReference>
<protein>
    <submittedName>
        <fullName evidence="1">Uncharacterized protein</fullName>
    </submittedName>
</protein>